<evidence type="ECO:0000256" key="1">
    <source>
        <dbReference type="SAM" id="Coils"/>
    </source>
</evidence>
<keyword evidence="1" id="KW-0175">Coiled coil</keyword>
<evidence type="ECO:0000313" key="2">
    <source>
        <dbReference type="EMBL" id="CAD9721272.1"/>
    </source>
</evidence>
<dbReference type="AlphaFoldDB" id="A0A7S2X3S7"/>
<sequence length="226" mass="25188">MAAATAAPACAGEAFHEQVVLHEETWRAISTQTWETDQLCTTINSAHARALSANHQELSGVLSDSEMQELQLRELAVLDEYERRVHEAREEQVRQRAALCEAVQAARDGLAEDLEASLERTRREQALEEATSPCGGIVGGAGSFVRNLVRVAHRVAVTGVLPVFLAKEAFRLGQQSSVELKNRMAERSERRRRLEEDETIHTLPTIAIPSCGTRDTVLYTERLFKR</sequence>
<gene>
    <name evidence="2" type="ORF">CROS1312_LOCUS538</name>
</gene>
<accession>A0A7S2X3S7</accession>
<dbReference type="EMBL" id="HBHM01000708">
    <property type="protein sequence ID" value="CAD9721272.1"/>
    <property type="molecule type" value="Transcribed_RNA"/>
</dbReference>
<reference evidence="2" key="1">
    <citation type="submission" date="2021-01" db="EMBL/GenBank/DDBJ databases">
        <authorList>
            <person name="Corre E."/>
            <person name="Pelletier E."/>
            <person name="Niang G."/>
            <person name="Scheremetjew M."/>
            <person name="Finn R."/>
            <person name="Kale V."/>
            <person name="Holt S."/>
            <person name="Cochrane G."/>
            <person name="Meng A."/>
            <person name="Brown T."/>
            <person name="Cohen L."/>
        </authorList>
    </citation>
    <scope>NUCLEOTIDE SEQUENCE</scope>
    <source>
        <strain evidence="2">RCC2335</strain>
    </source>
</reference>
<feature type="coiled-coil region" evidence="1">
    <location>
        <begin position="78"/>
        <end position="131"/>
    </location>
</feature>
<protein>
    <submittedName>
        <fullName evidence="2">Uncharacterized protein</fullName>
    </submittedName>
</protein>
<proteinExistence type="predicted"/>
<organism evidence="2">
    <name type="scientific">Chloropicon roscoffensis</name>
    <dbReference type="NCBI Taxonomy" id="1461544"/>
    <lineage>
        <taxon>Eukaryota</taxon>
        <taxon>Viridiplantae</taxon>
        <taxon>Chlorophyta</taxon>
        <taxon>Chloropicophyceae</taxon>
        <taxon>Chloropicales</taxon>
        <taxon>Chloropicaceae</taxon>
        <taxon>Chloropicon</taxon>
    </lineage>
</organism>
<name>A0A7S2X3S7_9CHLO</name>